<protein>
    <submittedName>
        <fullName evidence="3">DUF1206 domain-containing protein</fullName>
    </submittedName>
</protein>
<feature type="domain" description="DUF1206" evidence="2">
    <location>
        <begin position="202"/>
        <end position="269"/>
    </location>
</feature>
<dbReference type="InterPro" id="IPR009597">
    <property type="entry name" value="DUF1206"/>
</dbReference>
<organism evidence="3 4">
    <name type="scientific">Salinimicrobium flavum</name>
    <dbReference type="NCBI Taxonomy" id="1737065"/>
    <lineage>
        <taxon>Bacteria</taxon>
        <taxon>Pseudomonadati</taxon>
        <taxon>Bacteroidota</taxon>
        <taxon>Flavobacteriia</taxon>
        <taxon>Flavobacteriales</taxon>
        <taxon>Flavobacteriaceae</taxon>
        <taxon>Salinimicrobium</taxon>
    </lineage>
</organism>
<dbReference type="RefSeq" id="WP_380749057.1">
    <property type="nucleotide sequence ID" value="NZ_JBHULT010000006.1"/>
</dbReference>
<sequence>MNLDPDKGHVAKIRSAGFFTKGMVYVLIGSLTLMATFQLGGDITSTDGVVKFLLTLPFGKVIGAVVALGLTAYILWRLYQMLFLPGTYGPKNVKNTFKRFRFLYSGIFYGIIAYSFAEPLLTEFSDLGSTGSSSSSNEEKAALWELLSTDWGKIALWLLAAVVAGQALWQFQLARSGKFMKKIDNYPDIRHEYDFIKKTGKLGYSARGVVFGIISFFLVRVILEHNASIYKGTEAALQYLLSFSYGSYLLGATALGLIAYGIFNVMVARHADLTTIN</sequence>
<feature type="transmembrane region" description="Helical" evidence="1">
    <location>
        <begin position="243"/>
        <end position="263"/>
    </location>
</feature>
<name>A0ABW5IVT9_9FLAO</name>
<evidence type="ECO:0000259" key="2">
    <source>
        <dbReference type="Pfam" id="PF06724"/>
    </source>
</evidence>
<feature type="domain" description="DUF1206" evidence="2">
    <location>
        <begin position="102"/>
        <end position="176"/>
    </location>
</feature>
<comment type="caution">
    <text evidence="3">The sequence shown here is derived from an EMBL/GenBank/DDBJ whole genome shotgun (WGS) entry which is preliminary data.</text>
</comment>
<keyword evidence="1" id="KW-1133">Transmembrane helix</keyword>
<gene>
    <name evidence="3" type="ORF">ACFSTG_04945</name>
</gene>
<keyword evidence="4" id="KW-1185">Reference proteome</keyword>
<dbReference type="EMBL" id="JBHULT010000006">
    <property type="protein sequence ID" value="MFD2517232.1"/>
    <property type="molecule type" value="Genomic_DNA"/>
</dbReference>
<reference evidence="4" key="1">
    <citation type="journal article" date="2019" name="Int. J. Syst. Evol. Microbiol.">
        <title>The Global Catalogue of Microorganisms (GCM) 10K type strain sequencing project: providing services to taxonomists for standard genome sequencing and annotation.</title>
        <authorList>
            <consortium name="The Broad Institute Genomics Platform"/>
            <consortium name="The Broad Institute Genome Sequencing Center for Infectious Disease"/>
            <person name="Wu L."/>
            <person name="Ma J."/>
        </authorList>
    </citation>
    <scope>NUCLEOTIDE SEQUENCE [LARGE SCALE GENOMIC DNA]</scope>
    <source>
        <strain evidence="4">KCTC 42585</strain>
    </source>
</reference>
<feature type="transmembrane region" description="Helical" evidence="1">
    <location>
        <begin position="204"/>
        <end position="223"/>
    </location>
</feature>
<feature type="domain" description="DUF1206" evidence="2">
    <location>
        <begin position="16"/>
        <end position="80"/>
    </location>
</feature>
<feature type="transmembrane region" description="Helical" evidence="1">
    <location>
        <begin position="154"/>
        <end position="173"/>
    </location>
</feature>
<evidence type="ECO:0000256" key="1">
    <source>
        <dbReference type="SAM" id="Phobius"/>
    </source>
</evidence>
<accession>A0ABW5IVT9</accession>
<feature type="transmembrane region" description="Helical" evidence="1">
    <location>
        <begin position="22"/>
        <end position="41"/>
    </location>
</feature>
<keyword evidence="1" id="KW-0812">Transmembrane</keyword>
<dbReference type="Pfam" id="PF06724">
    <property type="entry name" value="DUF1206"/>
    <property type="match status" value="3"/>
</dbReference>
<evidence type="ECO:0000313" key="3">
    <source>
        <dbReference type="EMBL" id="MFD2517232.1"/>
    </source>
</evidence>
<dbReference type="Proteomes" id="UP001597468">
    <property type="component" value="Unassembled WGS sequence"/>
</dbReference>
<feature type="transmembrane region" description="Helical" evidence="1">
    <location>
        <begin position="61"/>
        <end position="79"/>
    </location>
</feature>
<evidence type="ECO:0000313" key="4">
    <source>
        <dbReference type="Proteomes" id="UP001597468"/>
    </source>
</evidence>
<feature type="transmembrane region" description="Helical" evidence="1">
    <location>
        <begin position="100"/>
        <end position="117"/>
    </location>
</feature>
<keyword evidence="1" id="KW-0472">Membrane</keyword>
<proteinExistence type="predicted"/>